<reference evidence="13 14" key="1">
    <citation type="journal article" date="2013" name="Nat. Commun.">
        <title>The evolution and pathogenic mechanisms of the rice sheath blight pathogen.</title>
        <authorList>
            <person name="Zheng A."/>
            <person name="Lin R."/>
            <person name="Xu L."/>
            <person name="Qin P."/>
            <person name="Tang C."/>
            <person name="Ai P."/>
            <person name="Zhang D."/>
            <person name="Liu Y."/>
            <person name="Sun Z."/>
            <person name="Feng H."/>
            <person name="Wang Y."/>
            <person name="Chen Y."/>
            <person name="Liang X."/>
            <person name="Fu R."/>
            <person name="Li Q."/>
            <person name="Zhang J."/>
            <person name="Yu X."/>
            <person name="Xie Z."/>
            <person name="Ding L."/>
            <person name="Guan P."/>
            <person name="Tang J."/>
            <person name="Liang Y."/>
            <person name="Wang S."/>
            <person name="Deng Q."/>
            <person name="Li S."/>
            <person name="Zhu J."/>
            <person name="Wang L."/>
            <person name="Liu H."/>
            <person name="Li P."/>
        </authorList>
    </citation>
    <scope>NUCLEOTIDE SEQUENCE [LARGE SCALE GENOMIC DNA]</scope>
    <source>
        <strain evidence="14">AG-1 IA</strain>
    </source>
</reference>
<evidence type="ECO:0000256" key="8">
    <source>
        <dbReference type="ARBA" id="ARBA00023054"/>
    </source>
</evidence>
<dbReference type="PROSITE" id="PS50082">
    <property type="entry name" value="WD_REPEATS_2"/>
    <property type="match status" value="5"/>
</dbReference>
<keyword evidence="9" id="KW-0206">Cytoskeleton</keyword>
<feature type="repeat" description="WD" evidence="11">
    <location>
        <begin position="487"/>
        <end position="512"/>
    </location>
</feature>
<dbReference type="STRING" id="983506.L8WLY8"/>
<name>L8WLY8_THACA</name>
<keyword evidence="3 11" id="KW-0853">WD repeat</keyword>
<dbReference type="InterPro" id="IPR020472">
    <property type="entry name" value="WD40_PAC1"/>
</dbReference>
<evidence type="ECO:0000313" key="14">
    <source>
        <dbReference type="Proteomes" id="UP000011668"/>
    </source>
</evidence>
<dbReference type="PANTHER" id="PTHR22847">
    <property type="entry name" value="WD40 REPEAT PROTEIN"/>
    <property type="match status" value="1"/>
</dbReference>
<dbReference type="Pfam" id="PF24951">
    <property type="entry name" value="LisH_PAC1"/>
    <property type="match status" value="1"/>
</dbReference>
<sequence length="646" mass="72287">MSQLTERQKDELHKSILDYLHSAGLTHSYEALLEETGCAFTPDPKARHAGLLEKKWTSVIRLQKKVSIMDLENRNAALTEEISAAPRRGGASQADWVPRAPAAYTLTGHRAQQTLSSRECSRRGEFLSKAPLYISPDSAGNLSPTHSITLHLPYHASANDINRLVVLLPDVCNAPRSLGVPGVPEFIRWSRVSPFGKLEHLSWFPVSGMSGLAPTTLLFHSFSMSIRDVSHFIVSYTQQRGFYSHISPCHTHCGVMPDRIYVIRLIRDDRVAFHPLYSLLASASEDATIKLWDWETGDLERTLKGHVRSVHDLEFDSKGRWLGKLLSINLTSPIFDYRPFAVSCGSDMSIRLWDGEKEWVQARTFVDHDHSVHAVRFLPGDTTFVSASRDRTVKMWSVENVSHCIKTIQAHDDWIRSVTPSEDGKLLATCSNDHTARVWDTSTAENKMEMRGHENVVEAVVFAPVVAYAAIQELASIEGGDKNKLPGQYVATCSRDRTIKIWSCATGQCLKTLAGHDNWVRALVFHPNGQLLLSACDDKTIRIWDLKTGRCTKTIEAHDHFVTSLAWGRADAGEGRRVNVCARWERKGLALGWVINLGHRDGERRPELRNLRQGGKVMIRQSTTHPGDNSFSIYAGAQVHCIALIV</sequence>
<evidence type="ECO:0000256" key="6">
    <source>
        <dbReference type="ARBA" id="ARBA00022737"/>
    </source>
</evidence>
<dbReference type="InterPro" id="IPR006594">
    <property type="entry name" value="LisH"/>
</dbReference>
<keyword evidence="4" id="KW-0132">Cell division</keyword>
<dbReference type="PROSITE" id="PS00678">
    <property type="entry name" value="WD_REPEATS_1"/>
    <property type="match status" value="2"/>
</dbReference>
<keyword evidence="6" id="KW-0677">Repeat</keyword>
<dbReference type="InterPro" id="IPR056795">
    <property type="entry name" value="PAC1-like_LisH-like_dom"/>
</dbReference>
<dbReference type="OMA" id="CIRWAPP"/>
<dbReference type="PROSITE" id="PS50294">
    <property type="entry name" value="WD_REPEATS_REGION"/>
    <property type="match status" value="3"/>
</dbReference>
<dbReference type="InterPro" id="IPR019775">
    <property type="entry name" value="WD40_repeat_CS"/>
</dbReference>
<evidence type="ECO:0000256" key="9">
    <source>
        <dbReference type="ARBA" id="ARBA00023212"/>
    </source>
</evidence>
<evidence type="ECO:0000256" key="3">
    <source>
        <dbReference type="ARBA" id="ARBA00022574"/>
    </source>
</evidence>
<keyword evidence="14" id="KW-1185">Reference proteome</keyword>
<comment type="caution">
    <text evidence="13">The sequence shown here is derived from an EMBL/GenBank/DDBJ whole genome shotgun (WGS) entry which is preliminary data.</text>
</comment>
<evidence type="ECO:0000259" key="12">
    <source>
        <dbReference type="Pfam" id="PF24951"/>
    </source>
</evidence>
<evidence type="ECO:0000256" key="5">
    <source>
        <dbReference type="ARBA" id="ARBA00022701"/>
    </source>
</evidence>
<dbReference type="GO" id="GO:0051301">
    <property type="term" value="P:cell division"/>
    <property type="evidence" value="ECO:0007669"/>
    <property type="project" value="UniProtKB-KW"/>
</dbReference>
<keyword evidence="5" id="KW-0493">Microtubule</keyword>
<dbReference type="Proteomes" id="UP000011668">
    <property type="component" value="Unassembled WGS sequence"/>
</dbReference>
<feature type="repeat" description="WD" evidence="11">
    <location>
        <begin position="271"/>
        <end position="302"/>
    </location>
</feature>
<dbReference type="GO" id="GO:0005874">
    <property type="term" value="C:microtubule"/>
    <property type="evidence" value="ECO:0007669"/>
    <property type="project" value="UniProtKB-KW"/>
</dbReference>
<dbReference type="AlphaFoldDB" id="L8WLY8"/>
<dbReference type="InterPro" id="IPR015943">
    <property type="entry name" value="WD40/YVTN_repeat-like_dom_sf"/>
</dbReference>
<feature type="domain" description="PAC1-like LisH-like dimerisation" evidence="12">
    <location>
        <begin position="6"/>
        <end position="37"/>
    </location>
</feature>
<protein>
    <submittedName>
        <fullName evidence="13">Nuclear distribution protein PAC1</fullName>
    </submittedName>
</protein>
<dbReference type="HOGENOM" id="CLU_423997_0_0_1"/>
<dbReference type="CDD" id="cd00200">
    <property type="entry name" value="WD40"/>
    <property type="match status" value="1"/>
</dbReference>
<dbReference type="SMART" id="SM00667">
    <property type="entry name" value="LisH"/>
    <property type="match status" value="1"/>
</dbReference>
<dbReference type="PANTHER" id="PTHR22847:SF637">
    <property type="entry name" value="WD REPEAT DOMAIN 5B"/>
    <property type="match status" value="1"/>
</dbReference>
<dbReference type="EMBL" id="AFRT01002460">
    <property type="protein sequence ID" value="ELU37823.1"/>
    <property type="molecule type" value="Genomic_DNA"/>
</dbReference>
<evidence type="ECO:0000256" key="7">
    <source>
        <dbReference type="ARBA" id="ARBA00022776"/>
    </source>
</evidence>
<keyword evidence="2" id="KW-0963">Cytoplasm</keyword>
<dbReference type="SUPFAM" id="SSF50978">
    <property type="entry name" value="WD40 repeat-like"/>
    <property type="match status" value="1"/>
</dbReference>
<accession>L8WLY8</accession>
<feature type="repeat" description="WD" evidence="11">
    <location>
        <begin position="408"/>
        <end position="449"/>
    </location>
</feature>
<keyword evidence="7" id="KW-0498">Mitosis</keyword>
<keyword evidence="8" id="KW-0175">Coiled coil</keyword>
<keyword evidence="10" id="KW-0131">Cell cycle</keyword>
<proteinExistence type="predicted"/>
<dbReference type="PROSITE" id="PS50896">
    <property type="entry name" value="LISH"/>
    <property type="match status" value="1"/>
</dbReference>
<evidence type="ECO:0000256" key="4">
    <source>
        <dbReference type="ARBA" id="ARBA00022618"/>
    </source>
</evidence>
<evidence type="ECO:0000313" key="13">
    <source>
        <dbReference type="EMBL" id="ELU37823.1"/>
    </source>
</evidence>
<dbReference type="GO" id="GO:1990234">
    <property type="term" value="C:transferase complex"/>
    <property type="evidence" value="ECO:0007669"/>
    <property type="project" value="UniProtKB-ARBA"/>
</dbReference>
<feature type="repeat" description="WD" evidence="11">
    <location>
        <begin position="513"/>
        <end position="554"/>
    </location>
</feature>
<dbReference type="SUPFAM" id="SSF109925">
    <property type="entry name" value="Lissencephaly-1 protein (Lis-1, PAF-AH alpha) N-terminal domain"/>
    <property type="match status" value="1"/>
</dbReference>
<dbReference type="Pfam" id="PF00400">
    <property type="entry name" value="WD40"/>
    <property type="match status" value="6"/>
</dbReference>
<evidence type="ECO:0000256" key="11">
    <source>
        <dbReference type="PROSITE-ProRule" id="PRU00221"/>
    </source>
</evidence>
<dbReference type="InterPro" id="IPR037190">
    <property type="entry name" value="LIS1_N"/>
</dbReference>
<dbReference type="InterPro" id="IPR036322">
    <property type="entry name" value="WD40_repeat_dom_sf"/>
</dbReference>
<dbReference type="InterPro" id="IPR001680">
    <property type="entry name" value="WD40_rpt"/>
</dbReference>
<dbReference type="PRINTS" id="PR00320">
    <property type="entry name" value="GPROTEINBRPT"/>
</dbReference>
<feature type="repeat" description="WD" evidence="11">
    <location>
        <begin position="365"/>
        <end position="400"/>
    </location>
</feature>
<dbReference type="Gene3D" id="1.20.960.30">
    <property type="match status" value="1"/>
</dbReference>
<evidence type="ECO:0000256" key="1">
    <source>
        <dbReference type="ARBA" id="ARBA00022448"/>
    </source>
</evidence>
<dbReference type="FunFam" id="1.20.960.30:FF:000002">
    <property type="entry name" value="Platelet-activating factor acetylhydrolase ib"/>
    <property type="match status" value="1"/>
</dbReference>
<evidence type="ECO:0000256" key="2">
    <source>
        <dbReference type="ARBA" id="ARBA00022490"/>
    </source>
</evidence>
<keyword evidence="1" id="KW-0813">Transport</keyword>
<evidence type="ECO:0000256" key="10">
    <source>
        <dbReference type="ARBA" id="ARBA00023306"/>
    </source>
</evidence>
<organism evidence="13 14">
    <name type="scientific">Thanatephorus cucumeris (strain AG1-IA)</name>
    <name type="common">Rice sheath blight fungus</name>
    <name type="synonym">Rhizoctonia solani</name>
    <dbReference type="NCBI Taxonomy" id="983506"/>
    <lineage>
        <taxon>Eukaryota</taxon>
        <taxon>Fungi</taxon>
        <taxon>Dikarya</taxon>
        <taxon>Basidiomycota</taxon>
        <taxon>Agaricomycotina</taxon>
        <taxon>Agaricomycetes</taxon>
        <taxon>Cantharellales</taxon>
        <taxon>Ceratobasidiaceae</taxon>
        <taxon>Rhizoctonia</taxon>
        <taxon>Rhizoctonia solani AG-1</taxon>
    </lineage>
</organism>
<dbReference type="Gene3D" id="2.130.10.10">
    <property type="entry name" value="YVTN repeat-like/Quinoprotein amine dehydrogenase"/>
    <property type="match status" value="1"/>
</dbReference>
<dbReference type="SMART" id="SM00320">
    <property type="entry name" value="WD40"/>
    <property type="match status" value="7"/>
</dbReference>
<dbReference type="OrthoDB" id="10264588at2759"/>
<gene>
    <name evidence="13" type="ORF">AG1IA_08141</name>
</gene>